<proteinExistence type="inferred from homology"/>
<dbReference type="AlphaFoldDB" id="A0A0A2GYQ8"/>
<dbReference type="Proteomes" id="UP000030140">
    <property type="component" value="Unassembled WGS sequence"/>
</dbReference>
<dbReference type="EMBL" id="JSAQ01000001">
    <property type="protein sequence ID" value="KGO05585.1"/>
    <property type="molecule type" value="Genomic_DNA"/>
</dbReference>
<comment type="caution">
    <text evidence="4">The sequence shown here is derived from an EMBL/GenBank/DDBJ whole genome shotgun (WGS) entry which is preliminary data.</text>
</comment>
<dbReference type="Pfam" id="PF03960">
    <property type="entry name" value="ArsC"/>
    <property type="match status" value="1"/>
</dbReference>
<evidence type="ECO:0000256" key="3">
    <source>
        <dbReference type="PROSITE-ProRule" id="PRU01282"/>
    </source>
</evidence>
<gene>
    <name evidence="4" type="ORF">NV36_01130</name>
</gene>
<reference evidence="4 5" key="1">
    <citation type="submission" date="2014-10" db="EMBL/GenBank/DDBJ databases">
        <title>Draft genome sequence of the proteorhodopsin-containing marine bacterium Dokdonia donghaensis.</title>
        <authorList>
            <person name="Gomez-Consarnau L."/>
            <person name="Gonzalez J.M."/>
            <person name="Riedel T."/>
            <person name="Jaenicke S."/>
            <person name="Wagner-Doebler I."/>
            <person name="Fuhrman J.A."/>
        </authorList>
    </citation>
    <scope>NUCLEOTIDE SEQUENCE [LARGE SCALE GENOMIC DNA]</scope>
    <source>
        <strain evidence="4 5">DSW-1</strain>
    </source>
</reference>
<dbReference type="PATRIC" id="fig|1300343.5.peg.2333"/>
<keyword evidence="2" id="KW-0560">Oxidoreductase</keyword>
<sequence>MIKIYHNPRCTKSRQGLAVVEASGKEFELVKYLDTSLSTEQLNEIINILDIKPIELVRKNEAIWKSNYKGKDLTDAQIVAAMSENPKLIERPIVILDKNGVIGRPTELINELLEK</sequence>
<dbReference type="RefSeq" id="WP_035324635.1">
    <property type="nucleotide sequence ID" value="NZ_CP015125.1"/>
</dbReference>
<accession>A0A0A2GYQ8</accession>
<dbReference type="GO" id="GO:0008794">
    <property type="term" value="F:arsenate reductase (glutaredoxin) activity"/>
    <property type="evidence" value="ECO:0007669"/>
    <property type="project" value="InterPro"/>
</dbReference>
<dbReference type="InterPro" id="IPR006659">
    <property type="entry name" value="Arsenate_reductase"/>
</dbReference>
<protein>
    <submittedName>
        <fullName evidence="4">Arsenate reductase</fullName>
    </submittedName>
</protein>
<dbReference type="Gene3D" id="3.40.30.10">
    <property type="entry name" value="Glutaredoxin"/>
    <property type="match status" value="1"/>
</dbReference>
<evidence type="ECO:0000313" key="5">
    <source>
        <dbReference type="Proteomes" id="UP000030140"/>
    </source>
</evidence>
<name>A0A0A2GYQ8_9FLAO</name>
<dbReference type="PANTHER" id="PTHR30041">
    <property type="entry name" value="ARSENATE REDUCTASE"/>
    <property type="match status" value="1"/>
</dbReference>
<dbReference type="SUPFAM" id="SSF52833">
    <property type="entry name" value="Thioredoxin-like"/>
    <property type="match status" value="1"/>
</dbReference>
<comment type="similarity">
    <text evidence="1 3">Belongs to the ArsC family.</text>
</comment>
<dbReference type="InterPro" id="IPR036249">
    <property type="entry name" value="Thioredoxin-like_sf"/>
</dbReference>
<dbReference type="OrthoDB" id="9808142at2"/>
<dbReference type="KEGG" id="ddo:I597_2313"/>
<dbReference type="InterPro" id="IPR006660">
    <property type="entry name" value="Arsenate_reductase-like"/>
</dbReference>
<evidence type="ECO:0000313" key="4">
    <source>
        <dbReference type="EMBL" id="KGO05585.1"/>
    </source>
</evidence>
<dbReference type="NCBIfam" id="TIGR00014">
    <property type="entry name" value="arsC"/>
    <property type="match status" value="1"/>
</dbReference>
<organism evidence="4 5">
    <name type="scientific">Dokdonia donghaensis DSW-1</name>
    <dbReference type="NCBI Taxonomy" id="1300343"/>
    <lineage>
        <taxon>Bacteria</taxon>
        <taxon>Pseudomonadati</taxon>
        <taxon>Bacteroidota</taxon>
        <taxon>Flavobacteriia</taxon>
        <taxon>Flavobacteriales</taxon>
        <taxon>Flavobacteriaceae</taxon>
        <taxon>Dokdonia</taxon>
    </lineage>
</organism>
<evidence type="ECO:0000256" key="1">
    <source>
        <dbReference type="ARBA" id="ARBA00007198"/>
    </source>
</evidence>
<keyword evidence="5" id="KW-1185">Reference proteome</keyword>
<evidence type="ECO:0000256" key="2">
    <source>
        <dbReference type="ARBA" id="ARBA00023002"/>
    </source>
</evidence>
<dbReference type="PANTHER" id="PTHR30041:SF4">
    <property type="entry name" value="ARSENATE REDUCTASE"/>
    <property type="match status" value="1"/>
</dbReference>
<dbReference type="PROSITE" id="PS51353">
    <property type="entry name" value="ARSC"/>
    <property type="match status" value="1"/>
</dbReference>
<dbReference type="CDD" id="cd03034">
    <property type="entry name" value="ArsC_ArsC"/>
    <property type="match status" value="1"/>
</dbReference>